<dbReference type="AlphaFoldDB" id="A0A0D8XK66"/>
<evidence type="ECO:0000313" key="2">
    <source>
        <dbReference type="Proteomes" id="UP000053766"/>
    </source>
</evidence>
<protein>
    <submittedName>
        <fullName evidence="1">Uncharacterized protein</fullName>
    </submittedName>
</protein>
<dbReference type="EMBL" id="KN716435">
    <property type="protein sequence ID" value="KJH44993.1"/>
    <property type="molecule type" value="Genomic_DNA"/>
</dbReference>
<name>A0A0D8XK66_DICVI</name>
<reference evidence="1 2" key="1">
    <citation type="submission" date="2013-11" db="EMBL/GenBank/DDBJ databases">
        <title>Draft genome of the bovine lungworm Dictyocaulus viviparus.</title>
        <authorList>
            <person name="Mitreva M."/>
        </authorList>
    </citation>
    <scope>NUCLEOTIDE SEQUENCE [LARGE SCALE GENOMIC DNA]</scope>
    <source>
        <strain evidence="1 2">HannoverDv2000</strain>
    </source>
</reference>
<keyword evidence="2" id="KW-1185">Reference proteome</keyword>
<dbReference type="Proteomes" id="UP000053766">
    <property type="component" value="Unassembled WGS sequence"/>
</dbReference>
<sequence length="227" mass="24999">MRAASHKINSYEQFDVLVVLPHCGLDGRRGVIAPKSVALAGNAHEGELVQEEIAMVQHSKQKCATEKGVVQVQQLTAELKDNMDHHLWVRIGVALILSCRIVICAYRLDTDSIFALFDDNSSTKRLNTIGFARIAIKLTYHKSSFAYSHVSQLFSLEAAGRPYGIRSPANLIQLQLMTTHSFAQYFVPPSIGGCGECPMPVCHPQPRPSCPPQQFHMCPPPPPCPPS</sequence>
<gene>
    <name evidence="1" type="ORF">DICVIV_08977</name>
</gene>
<evidence type="ECO:0000313" key="1">
    <source>
        <dbReference type="EMBL" id="KJH44993.1"/>
    </source>
</evidence>
<accession>A0A0D8XK66</accession>
<organism evidence="1 2">
    <name type="scientific">Dictyocaulus viviparus</name>
    <name type="common">Bovine lungworm</name>
    <dbReference type="NCBI Taxonomy" id="29172"/>
    <lineage>
        <taxon>Eukaryota</taxon>
        <taxon>Metazoa</taxon>
        <taxon>Ecdysozoa</taxon>
        <taxon>Nematoda</taxon>
        <taxon>Chromadorea</taxon>
        <taxon>Rhabditida</taxon>
        <taxon>Rhabditina</taxon>
        <taxon>Rhabditomorpha</taxon>
        <taxon>Strongyloidea</taxon>
        <taxon>Metastrongylidae</taxon>
        <taxon>Dictyocaulus</taxon>
    </lineage>
</organism>
<proteinExistence type="predicted"/>
<reference evidence="2" key="2">
    <citation type="journal article" date="2016" name="Sci. Rep.">
        <title>Dictyocaulus viviparus genome, variome and transcriptome elucidate lungworm biology and support future intervention.</title>
        <authorList>
            <person name="McNulty S.N."/>
            <person name="Strube C."/>
            <person name="Rosa B.A."/>
            <person name="Martin J.C."/>
            <person name="Tyagi R."/>
            <person name="Choi Y.J."/>
            <person name="Wang Q."/>
            <person name="Hallsworth Pepin K."/>
            <person name="Zhang X."/>
            <person name="Ozersky P."/>
            <person name="Wilson R.K."/>
            <person name="Sternberg P.W."/>
            <person name="Gasser R.B."/>
            <person name="Mitreva M."/>
        </authorList>
    </citation>
    <scope>NUCLEOTIDE SEQUENCE [LARGE SCALE GENOMIC DNA]</scope>
    <source>
        <strain evidence="2">HannoverDv2000</strain>
    </source>
</reference>